<reference evidence="5" key="1">
    <citation type="submission" date="2016-11" db="EMBL/GenBank/DDBJ databases">
        <authorList>
            <person name="Varghese N."/>
            <person name="Submissions S."/>
        </authorList>
    </citation>
    <scope>NUCLEOTIDE SEQUENCE [LARGE SCALE GENOMIC DNA]</scope>
    <source>
        <strain evidence="5">CGMCC 1.10835</strain>
    </source>
</reference>
<accession>A0A1M6QCD3</accession>
<dbReference type="EMBL" id="FRAQ01000001">
    <property type="protein sequence ID" value="SHK17826.1"/>
    <property type="molecule type" value="Genomic_DNA"/>
</dbReference>
<dbReference type="PANTHER" id="PTHR45737">
    <property type="entry name" value="VON WILLEBRAND FACTOR A DOMAIN-CONTAINING PROTEIN 5A"/>
    <property type="match status" value="1"/>
</dbReference>
<keyword evidence="1" id="KW-0472">Membrane</keyword>
<dbReference type="NCBIfam" id="TIGR03788">
    <property type="entry name" value="marine_srt_targ"/>
    <property type="match status" value="1"/>
</dbReference>
<gene>
    <name evidence="4" type="ORF">SAMN05216369_0826</name>
</gene>
<keyword evidence="1" id="KW-1133">Transmembrane helix</keyword>
<dbReference type="SMART" id="SM00327">
    <property type="entry name" value="VWA"/>
    <property type="match status" value="1"/>
</dbReference>
<dbReference type="InterPro" id="IPR013694">
    <property type="entry name" value="VIT"/>
</dbReference>
<name>A0A1M6QCD3_9GAMM</name>
<dbReference type="PROSITE" id="PS51468">
    <property type="entry name" value="VIT"/>
    <property type="match status" value="1"/>
</dbReference>
<dbReference type="InterPro" id="IPR002035">
    <property type="entry name" value="VWF_A"/>
</dbReference>
<organism evidence="4 5">
    <name type="scientific">Marinobacter antarcticus</name>
    <dbReference type="NCBI Taxonomy" id="564117"/>
    <lineage>
        <taxon>Bacteria</taxon>
        <taxon>Pseudomonadati</taxon>
        <taxon>Pseudomonadota</taxon>
        <taxon>Gammaproteobacteria</taxon>
        <taxon>Pseudomonadales</taxon>
        <taxon>Marinobacteraceae</taxon>
        <taxon>Marinobacter</taxon>
    </lineage>
</organism>
<feature type="domain" description="VWFA" evidence="2">
    <location>
        <begin position="396"/>
        <end position="583"/>
    </location>
</feature>
<evidence type="ECO:0000259" key="3">
    <source>
        <dbReference type="PROSITE" id="PS51468"/>
    </source>
</evidence>
<evidence type="ECO:0000313" key="4">
    <source>
        <dbReference type="EMBL" id="SHK17826.1"/>
    </source>
</evidence>
<dbReference type="SMART" id="SM00609">
    <property type="entry name" value="VIT"/>
    <property type="match status" value="1"/>
</dbReference>
<dbReference type="SUPFAM" id="SSF53300">
    <property type="entry name" value="vWA-like"/>
    <property type="match status" value="1"/>
</dbReference>
<dbReference type="PROSITE" id="PS50234">
    <property type="entry name" value="VWFA"/>
    <property type="match status" value="1"/>
</dbReference>
<dbReference type="InterPro" id="IPR036465">
    <property type="entry name" value="vWFA_dom_sf"/>
</dbReference>
<evidence type="ECO:0000259" key="2">
    <source>
        <dbReference type="PROSITE" id="PS50234"/>
    </source>
</evidence>
<keyword evidence="5" id="KW-1185">Reference proteome</keyword>
<dbReference type="Pfam" id="PF08487">
    <property type="entry name" value="VIT"/>
    <property type="match status" value="1"/>
</dbReference>
<keyword evidence="1" id="KW-0812">Transmembrane</keyword>
<dbReference type="Proteomes" id="UP000184497">
    <property type="component" value="Unassembled WGS sequence"/>
</dbReference>
<dbReference type="AlphaFoldDB" id="A0A1M6QCD3"/>
<proteinExistence type="predicted"/>
<dbReference type="Pfam" id="PF13768">
    <property type="entry name" value="VWA_3"/>
    <property type="match status" value="1"/>
</dbReference>
<dbReference type="InterPro" id="IPR022440">
    <property type="entry name" value="CHP03788"/>
</dbReference>
<protein>
    <submittedName>
        <fullName evidence="4">Ca-activated chloride channel family protein</fullName>
    </submittedName>
</protein>
<dbReference type="Gene3D" id="3.40.50.410">
    <property type="entry name" value="von Willebrand factor, type A domain"/>
    <property type="match status" value="1"/>
</dbReference>
<evidence type="ECO:0000256" key="1">
    <source>
        <dbReference type="SAM" id="Phobius"/>
    </source>
</evidence>
<dbReference type="STRING" id="564117.SAMN05216369_0826"/>
<sequence length="772" mass="84357">MQLKDLVMMFSSLSSKFGALPYLQSPPSGEAESLSGTRCEYVPVRSAPPSMAPHGSRKAFGLTEGLSARRRLRIQNVMEGVSLWLAVLLMLFVQPIYAEANTGSEDTAGVLHFVDGKGQWQKPALVLGSDFDVRISGLIADSRLVRTFRNTSDQWREGVFVFPLPDKASVYGLTMKVGERTIVGEVQPREEAKKTYEKARDSGRHAATVEQQRPNLFTTRVANIPPGATVSVELNYQQPVRYQDGVFELSVPTTLTPRYMPGKPLAATPQKWQAGWAVPTTEVPDAVAISPFTVDVADVAIDSHRASVQFTIDAGLPLARVSSPSHELDTRQDGQVVTIQPLAGDIVMNRDFVLRWQPLAGQEPGAAVFHQRWEGEDYLLAMVVPGRAGKTRLPRELTFVIDTSGSMAGESIRQARDALQLGLETLALGDRFNVIQFNSQPHALFMQPEMATANNLARARQYVSRLKADGGTEMAPALTMALQSRDKSHDRGMGELPEDASPDGLSRVRQVVFMTDGAVGNESALFSQIRRQLGDQRLFTVAIGSAPNRHFMREAARWGRGSYTAVQDPGDISGPLARLFEAMEAPVLTDIEVRWPGQSASAQQDSFPLRPGDLFQGEPLLQVVRGVPPAGELRVSGRLPGGATWQRNLDLQDAASGTGLNRYWAREKIDSLLDEARVEGQEPDKAKITNLAIEHSLMSPYTSFVAVDTTPARDLESSLVRDSLPTLLPAGTQPGMVRYPQTATLAPLLFALGLLGLMFSAAILLLQRRAYP</sequence>
<dbReference type="PANTHER" id="PTHR45737:SF6">
    <property type="entry name" value="VON WILLEBRAND FACTOR A DOMAIN-CONTAINING PROTEIN 5A"/>
    <property type="match status" value="1"/>
</dbReference>
<feature type="transmembrane region" description="Helical" evidence="1">
    <location>
        <begin position="745"/>
        <end position="766"/>
    </location>
</feature>
<evidence type="ECO:0000313" key="5">
    <source>
        <dbReference type="Proteomes" id="UP000184497"/>
    </source>
</evidence>
<feature type="domain" description="VIT" evidence="3">
    <location>
        <begin position="110"/>
        <end position="238"/>
    </location>
</feature>